<dbReference type="InterPro" id="IPR031360">
    <property type="entry name" value="TrpP"/>
</dbReference>
<dbReference type="Proteomes" id="UP001341444">
    <property type="component" value="Unassembled WGS sequence"/>
</dbReference>
<feature type="transmembrane region" description="Helical" evidence="1">
    <location>
        <begin position="106"/>
        <end position="127"/>
    </location>
</feature>
<feature type="transmembrane region" description="Helical" evidence="1">
    <location>
        <begin position="6"/>
        <end position="30"/>
    </location>
</feature>
<keyword evidence="1" id="KW-0472">Membrane</keyword>
<accession>A0ABU6MCN8</accession>
<dbReference type="EMBL" id="JARMAB010000006">
    <property type="protein sequence ID" value="MED1202437.1"/>
    <property type="molecule type" value="Genomic_DNA"/>
</dbReference>
<name>A0ABU6MCN8_9BACI</name>
<feature type="transmembrane region" description="Helical" evidence="1">
    <location>
        <begin position="133"/>
        <end position="159"/>
    </location>
</feature>
<keyword evidence="1" id="KW-1133">Transmembrane helix</keyword>
<dbReference type="RefSeq" id="WP_066265783.1">
    <property type="nucleotide sequence ID" value="NZ_JARMAB010000006.1"/>
</dbReference>
<gene>
    <name evidence="2" type="ORF">P4T90_04940</name>
</gene>
<protein>
    <submittedName>
        <fullName evidence="2">Tryptophan transporter</fullName>
    </submittedName>
</protein>
<organism evidence="2 3">
    <name type="scientific">Heyndrickxia acidicola</name>
    <dbReference type="NCBI Taxonomy" id="209389"/>
    <lineage>
        <taxon>Bacteria</taxon>
        <taxon>Bacillati</taxon>
        <taxon>Bacillota</taxon>
        <taxon>Bacilli</taxon>
        <taxon>Bacillales</taxon>
        <taxon>Bacillaceae</taxon>
        <taxon>Heyndrickxia</taxon>
    </lineage>
</organism>
<evidence type="ECO:0000256" key="1">
    <source>
        <dbReference type="SAM" id="Phobius"/>
    </source>
</evidence>
<comment type="caution">
    <text evidence="2">The sequence shown here is derived from an EMBL/GenBank/DDBJ whole genome shotgun (WGS) entry which is preliminary data.</text>
</comment>
<keyword evidence="3" id="KW-1185">Reference proteome</keyword>
<keyword evidence="1" id="KW-0812">Transmembrane</keyword>
<sequence length="171" mass="18122">MNTKTLVGMALLVGIGTVLHVIVPPIFYSIKPDMMLTMLFLGIIFFTDKKNVFLLGAVAGIISGLTTSFPGGLVPNIIDKLITAFVFYGLYLAIAPRSTSVIKIALLTAVGTLVSGSAFLGSAYYIVGLPGPFVTLFATVVLPATVINAVTMFIIYPIVSSIFKRTSLAQN</sequence>
<dbReference type="Pfam" id="PF17099">
    <property type="entry name" value="TrpP"/>
    <property type="match status" value="1"/>
</dbReference>
<evidence type="ECO:0000313" key="3">
    <source>
        <dbReference type="Proteomes" id="UP001341444"/>
    </source>
</evidence>
<feature type="transmembrane region" description="Helical" evidence="1">
    <location>
        <begin position="51"/>
        <end position="71"/>
    </location>
</feature>
<evidence type="ECO:0000313" key="2">
    <source>
        <dbReference type="EMBL" id="MED1202437.1"/>
    </source>
</evidence>
<proteinExistence type="predicted"/>
<reference evidence="2 3" key="1">
    <citation type="submission" date="2023-03" db="EMBL/GenBank/DDBJ databases">
        <title>Bacillus Genome Sequencing.</title>
        <authorList>
            <person name="Dunlap C."/>
        </authorList>
    </citation>
    <scope>NUCLEOTIDE SEQUENCE [LARGE SCALE GENOMIC DNA]</scope>
    <source>
        <strain evidence="2 3">B-23453</strain>
    </source>
</reference>